<dbReference type="CDD" id="cd17077">
    <property type="entry name" value="UBX_UBXN11"/>
    <property type="match status" value="1"/>
</dbReference>
<dbReference type="PANTHER" id="PTHR23333:SF4">
    <property type="entry name" value="UBX DOMAIN-CONTAINING PROTEIN 11"/>
    <property type="match status" value="1"/>
</dbReference>
<dbReference type="PROSITE" id="PS51399">
    <property type="entry name" value="SEP"/>
    <property type="match status" value="1"/>
</dbReference>
<organism evidence="5 6">
    <name type="scientific">Aplysia californica</name>
    <name type="common">California sea hare</name>
    <dbReference type="NCBI Taxonomy" id="6500"/>
    <lineage>
        <taxon>Eukaryota</taxon>
        <taxon>Metazoa</taxon>
        <taxon>Spiralia</taxon>
        <taxon>Lophotrochozoa</taxon>
        <taxon>Mollusca</taxon>
        <taxon>Gastropoda</taxon>
        <taxon>Heterobranchia</taxon>
        <taxon>Euthyneura</taxon>
        <taxon>Tectipleura</taxon>
        <taxon>Aplysiida</taxon>
        <taxon>Aplysioidea</taxon>
        <taxon>Aplysiidae</taxon>
        <taxon>Aplysia</taxon>
    </lineage>
</organism>
<dbReference type="Proteomes" id="UP000694888">
    <property type="component" value="Unplaced"/>
</dbReference>
<evidence type="ECO:0000259" key="3">
    <source>
        <dbReference type="PROSITE" id="PS50033"/>
    </source>
</evidence>
<dbReference type="SUPFAM" id="SSF54236">
    <property type="entry name" value="Ubiquitin-like"/>
    <property type="match status" value="1"/>
</dbReference>
<dbReference type="Pfam" id="PF00789">
    <property type="entry name" value="UBX"/>
    <property type="match status" value="1"/>
</dbReference>
<feature type="compositionally biased region" description="Basic and acidic residues" evidence="2">
    <location>
        <begin position="29"/>
        <end position="40"/>
    </location>
</feature>
<feature type="coiled-coil region" evidence="1">
    <location>
        <begin position="99"/>
        <end position="140"/>
    </location>
</feature>
<dbReference type="PANTHER" id="PTHR23333">
    <property type="entry name" value="UBX DOMAIN CONTAINING PROTEIN"/>
    <property type="match status" value="1"/>
</dbReference>
<dbReference type="InterPro" id="IPR029071">
    <property type="entry name" value="Ubiquitin-like_domsf"/>
</dbReference>
<dbReference type="SUPFAM" id="SSF102848">
    <property type="entry name" value="NSFL1 (p97 ATPase) cofactor p47, SEP domain"/>
    <property type="match status" value="1"/>
</dbReference>
<proteinExistence type="predicted"/>
<gene>
    <name evidence="6" type="primary">LOC101858442</name>
</gene>
<feature type="compositionally biased region" description="Polar residues" evidence="2">
    <location>
        <begin position="215"/>
        <end position="228"/>
    </location>
</feature>
<feature type="domain" description="SEP" evidence="4">
    <location>
        <begin position="285"/>
        <end position="349"/>
    </location>
</feature>
<dbReference type="InterPro" id="IPR036241">
    <property type="entry name" value="NSFL1C_SEP_dom_sf"/>
</dbReference>
<evidence type="ECO:0000256" key="2">
    <source>
        <dbReference type="SAM" id="MobiDB-lite"/>
    </source>
</evidence>
<feature type="domain" description="UBX" evidence="3">
    <location>
        <begin position="481"/>
        <end position="557"/>
    </location>
</feature>
<feature type="region of interest" description="Disordered" evidence="2">
    <location>
        <begin position="190"/>
        <end position="231"/>
    </location>
</feature>
<dbReference type="PROSITE" id="PS50033">
    <property type="entry name" value="UBX"/>
    <property type="match status" value="1"/>
</dbReference>
<reference evidence="6" key="1">
    <citation type="submission" date="2025-08" db="UniProtKB">
        <authorList>
            <consortium name="RefSeq"/>
        </authorList>
    </citation>
    <scope>IDENTIFICATION</scope>
</reference>
<evidence type="ECO:0000256" key="1">
    <source>
        <dbReference type="SAM" id="Coils"/>
    </source>
</evidence>
<feature type="region of interest" description="Disordered" evidence="2">
    <location>
        <begin position="1"/>
        <end position="96"/>
    </location>
</feature>
<evidence type="ECO:0000313" key="6">
    <source>
        <dbReference type="RefSeq" id="XP_005108241.1"/>
    </source>
</evidence>
<protein>
    <submittedName>
        <fullName evidence="6">UBX domain-containing protein 11</fullName>
    </submittedName>
</protein>
<dbReference type="GeneID" id="101858442"/>
<accession>A0ABM0K412</accession>
<keyword evidence="5" id="KW-1185">Reference proteome</keyword>
<evidence type="ECO:0000259" key="4">
    <source>
        <dbReference type="PROSITE" id="PS51399"/>
    </source>
</evidence>
<dbReference type="Pfam" id="PF08059">
    <property type="entry name" value="SEP"/>
    <property type="match status" value="1"/>
</dbReference>
<evidence type="ECO:0000313" key="5">
    <source>
        <dbReference type="Proteomes" id="UP000694888"/>
    </source>
</evidence>
<dbReference type="InterPro" id="IPR001012">
    <property type="entry name" value="UBX_dom"/>
</dbReference>
<dbReference type="RefSeq" id="XP_005108241.1">
    <property type="nucleotide sequence ID" value="XM_005108184.3"/>
</dbReference>
<dbReference type="Gene3D" id="3.30.420.210">
    <property type="entry name" value="SEP domain"/>
    <property type="match status" value="1"/>
</dbReference>
<name>A0ABM0K412_APLCA</name>
<sequence>MSSPFHSLKKNKVPLFPGHMTGNRPIPFRHPEYSEDESRLLAEITTSMIQEKRKKSPFNGMAPLGPGQIPGSDGKLPGEASGGEDDSEASPPPNDQELMRLMMNRIAQLEQKSVTQEQEIRNKDRQIKVLEDKLRIAEKARRESGNGNSSGIRDLETHCLLLQQQVHEMETFLAEYGMVWVGDQSNDNSDVYVNDGLDDDEEGDDEENNNLTETSVRTGGSPDNSIASSDPFGLWRQDTSLPEASSHFNIDFNLLMENIKDLNVMAGAGLAQIKKTSDGARFEVPESVQLTIYANGMLMFDGPFRPYTEPTTRQCIRDILDGYFPSELQSRYPDGVPFVVTDLRNTYFQPKVSLLAFTGEGQTLGGETKPSRLIPSNYSDPTRKMAMPQPGVDKVCTTSQLPGKPLTPAQFLNKLPKSVIKDGKVIDVRDSVGRVLAGGDDSSSKPNVSLVSTTVTKEMSDSVLASTDFTTPLERPKSYRGHSEVTTLRVVTETGNHTYIVKMKFTETVGDLRSYLDTQRRPTTPYDIVSTFPHKVHSNNTMTLEASGLTPNAVLHLRPCKK</sequence>
<keyword evidence="1" id="KW-0175">Coiled coil</keyword>
<feature type="compositionally biased region" description="Acidic residues" evidence="2">
    <location>
        <begin position="196"/>
        <end position="208"/>
    </location>
</feature>
<dbReference type="InterPro" id="IPR012989">
    <property type="entry name" value="SEP_domain"/>
</dbReference>
<dbReference type="Gene3D" id="3.10.20.90">
    <property type="entry name" value="Phosphatidylinositol 3-kinase Catalytic Subunit, Chain A, domain 1"/>
    <property type="match status" value="1"/>
</dbReference>